<evidence type="ECO:0000313" key="10">
    <source>
        <dbReference type="EMBL" id="KAG0568798.1"/>
    </source>
</evidence>
<evidence type="ECO:0000259" key="8">
    <source>
        <dbReference type="PROSITE" id="PS51192"/>
    </source>
</evidence>
<feature type="compositionally biased region" description="Basic and acidic residues" evidence="7">
    <location>
        <begin position="266"/>
        <end position="282"/>
    </location>
</feature>
<proteinExistence type="predicted"/>
<keyword evidence="3" id="KW-0378">Hydrolase</keyword>
<dbReference type="Pfam" id="PF00176">
    <property type="entry name" value="SNF2-rel_dom"/>
    <property type="match status" value="1"/>
</dbReference>
<feature type="compositionally biased region" description="Basic and acidic residues" evidence="7">
    <location>
        <begin position="189"/>
        <end position="198"/>
    </location>
</feature>
<dbReference type="PROSITE" id="PS51192">
    <property type="entry name" value="HELICASE_ATP_BIND_1"/>
    <property type="match status" value="1"/>
</dbReference>
<dbReference type="CDD" id="cd18793">
    <property type="entry name" value="SF2_C_SNF"/>
    <property type="match status" value="1"/>
</dbReference>
<dbReference type="EMBL" id="CM026427">
    <property type="protein sequence ID" value="KAG0568798.1"/>
    <property type="molecule type" value="Genomic_DNA"/>
</dbReference>
<feature type="region of interest" description="Disordered" evidence="7">
    <location>
        <begin position="1"/>
        <end position="20"/>
    </location>
</feature>
<keyword evidence="5" id="KW-0067">ATP-binding</keyword>
<keyword evidence="4" id="KW-0347">Helicase</keyword>
<dbReference type="InterPro" id="IPR000330">
    <property type="entry name" value="SNF2_N"/>
</dbReference>
<dbReference type="Pfam" id="PF00271">
    <property type="entry name" value="Helicase_C"/>
    <property type="match status" value="1"/>
</dbReference>
<evidence type="ECO:0000256" key="7">
    <source>
        <dbReference type="SAM" id="MobiDB-lite"/>
    </source>
</evidence>
<dbReference type="GO" id="GO:0005634">
    <property type="term" value="C:nucleus"/>
    <property type="evidence" value="ECO:0007669"/>
    <property type="project" value="UniProtKB-SubCell"/>
</dbReference>
<dbReference type="InterPro" id="IPR049730">
    <property type="entry name" value="SNF2/RAD54-like_C"/>
</dbReference>
<feature type="domain" description="Helicase C-terminal" evidence="9">
    <location>
        <begin position="740"/>
        <end position="899"/>
    </location>
</feature>
<evidence type="ECO:0000256" key="5">
    <source>
        <dbReference type="ARBA" id="ARBA00022840"/>
    </source>
</evidence>
<dbReference type="AlphaFoldDB" id="A0A8T0HED5"/>
<dbReference type="InterPro" id="IPR044567">
    <property type="entry name" value="CLSY/DRD1"/>
</dbReference>
<dbReference type="InterPro" id="IPR038718">
    <property type="entry name" value="SNF2-like_sf"/>
</dbReference>
<dbReference type="InterPro" id="IPR027417">
    <property type="entry name" value="P-loop_NTPase"/>
</dbReference>
<comment type="subcellular location">
    <subcellularLocation>
        <location evidence="1">Nucleus</location>
    </subcellularLocation>
</comment>
<dbReference type="InterPro" id="IPR001650">
    <property type="entry name" value="Helicase_C-like"/>
</dbReference>
<gene>
    <name evidence="10" type="ORF">KC19_6G046100</name>
</gene>
<dbReference type="GO" id="GO:0004386">
    <property type="term" value="F:helicase activity"/>
    <property type="evidence" value="ECO:0007669"/>
    <property type="project" value="UniProtKB-KW"/>
</dbReference>
<organism evidence="10 11">
    <name type="scientific">Ceratodon purpureus</name>
    <name type="common">Fire moss</name>
    <name type="synonym">Dicranum purpureum</name>
    <dbReference type="NCBI Taxonomy" id="3225"/>
    <lineage>
        <taxon>Eukaryota</taxon>
        <taxon>Viridiplantae</taxon>
        <taxon>Streptophyta</taxon>
        <taxon>Embryophyta</taxon>
        <taxon>Bryophyta</taxon>
        <taxon>Bryophytina</taxon>
        <taxon>Bryopsida</taxon>
        <taxon>Dicranidae</taxon>
        <taxon>Pseudoditrichales</taxon>
        <taxon>Ditrichaceae</taxon>
        <taxon>Ceratodon</taxon>
    </lineage>
</organism>
<evidence type="ECO:0000256" key="2">
    <source>
        <dbReference type="ARBA" id="ARBA00022741"/>
    </source>
</evidence>
<evidence type="ECO:0000256" key="3">
    <source>
        <dbReference type="ARBA" id="ARBA00022801"/>
    </source>
</evidence>
<reference evidence="10 11" key="1">
    <citation type="submission" date="2020-06" db="EMBL/GenBank/DDBJ databases">
        <title>WGS assembly of Ceratodon purpureus strain R40.</title>
        <authorList>
            <person name="Carey S.B."/>
            <person name="Jenkins J."/>
            <person name="Shu S."/>
            <person name="Lovell J.T."/>
            <person name="Sreedasyam A."/>
            <person name="Maumus F."/>
            <person name="Tiley G.P."/>
            <person name="Fernandez-Pozo N."/>
            <person name="Barry K."/>
            <person name="Chen C."/>
            <person name="Wang M."/>
            <person name="Lipzen A."/>
            <person name="Daum C."/>
            <person name="Saski C.A."/>
            <person name="Payton A.C."/>
            <person name="Mcbreen J.C."/>
            <person name="Conrad R.E."/>
            <person name="Kollar L.M."/>
            <person name="Olsson S."/>
            <person name="Huttunen S."/>
            <person name="Landis J.B."/>
            <person name="Wickett N.J."/>
            <person name="Johnson M.G."/>
            <person name="Rensing S.A."/>
            <person name="Grimwood J."/>
            <person name="Schmutz J."/>
            <person name="Mcdaniel S.F."/>
        </authorList>
    </citation>
    <scope>NUCLEOTIDE SEQUENCE [LARGE SCALE GENOMIC DNA]</scope>
    <source>
        <strain evidence="10 11">R40</strain>
    </source>
</reference>
<dbReference type="PANTHER" id="PTHR45821">
    <property type="entry name" value="SNF2 DOMAIN-CONTAINING PROTEIN CLASSY 2-RELATED"/>
    <property type="match status" value="1"/>
</dbReference>
<dbReference type="SUPFAM" id="SSF52540">
    <property type="entry name" value="P-loop containing nucleoside triphosphate hydrolases"/>
    <property type="match status" value="2"/>
</dbReference>
<feature type="domain" description="Helicase ATP-binding" evidence="8">
    <location>
        <begin position="409"/>
        <end position="577"/>
    </location>
</feature>
<name>A0A8T0HED5_CERPU</name>
<feature type="compositionally biased region" description="Basic and acidic residues" evidence="7">
    <location>
        <begin position="221"/>
        <end position="230"/>
    </location>
</feature>
<dbReference type="InterPro" id="IPR014001">
    <property type="entry name" value="Helicase_ATP-bd"/>
</dbReference>
<comment type="caution">
    <text evidence="10">The sequence shown here is derived from an EMBL/GenBank/DDBJ whole genome shotgun (WGS) entry which is preliminary data.</text>
</comment>
<dbReference type="PANTHER" id="PTHR45821:SF1">
    <property type="entry name" value="ATP-DEPENDENT HELICASE FAMILY PROTEIN-RELATED"/>
    <property type="match status" value="1"/>
</dbReference>
<dbReference type="SMART" id="SM00487">
    <property type="entry name" value="DEXDc"/>
    <property type="match status" value="1"/>
</dbReference>
<dbReference type="PROSITE" id="PS51194">
    <property type="entry name" value="HELICASE_CTER"/>
    <property type="match status" value="1"/>
</dbReference>
<feature type="region of interest" description="Disordered" evidence="7">
    <location>
        <begin position="189"/>
        <end position="290"/>
    </location>
</feature>
<evidence type="ECO:0000256" key="4">
    <source>
        <dbReference type="ARBA" id="ARBA00022806"/>
    </source>
</evidence>
<dbReference type="SMART" id="SM00490">
    <property type="entry name" value="HELICc"/>
    <property type="match status" value="1"/>
</dbReference>
<evidence type="ECO:0000313" key="11">
    <source>
        <dbReference type="Proteomes" id="UP000822688"/>
    </source>
</evidence>
<keyword evidence="2" id="KW-0547">Nucleotide-binding</keyword>
<dbReference type="GO" id="GO:0005524">
    <property type="term" value="F:ATP binding"/>
    <property type="evidence" value="ECO:0007669"/>
    <property type="project" value="UniProtKB-KW"/>
</dbReference>
<evidence type="ECO:0000256" key="1">
    <source>
        <dbReference type="ARBA" id="ARBA00004123"/>
    </source>
</evidence>
<evidence type="ECO:0000259" key="9">
    <source>
        <dbReference type="PROSITE" id="PS51194"/>
    </source>
</evidence>
<accession>A0A8T0HED5</accession>
<dbReference type="Gene3D" id="3.40.50.10810">
    <property type="entry name" value="Tandem AAA-ATPase domain"/>
    <property type="match status" value="1"/>
</dbReference>
<keyword evidence="11" id="KW-1185">Reference proteome</keyword>
<dbReference type="GO" id="GO:0080188">
    <property type="term" value="P:gene silencing by siRNA-directed DNA methylation"/>
    <property type="evidence" value="ECO:0007669"/>
    <property type="project" value="InterPro"/>
</dbReference>
<dbReference type="GO" id="GO:0016787">
    <property type="term" value="F:hydrolase activity"/>
    <property type="evidence" value="ECO:0007669"/>
    <property type="project" value="UniProtKB-KW"/>
</dbReference>
<keyword evidence="6" id="KW-0539">Nucleus</keyword>
<evidence type="ECO:0000256" key="6">
    <source>
        <dbReference type="ARBA" id="ARBA00023242"/>
    </source>
</evidence>
<dbReference type="Proteomes" id="UP000822688">
    <property type="component" value="Chromosome 6"/>
</dbReference>
<sequence length="931" mass="103832">MWRCLDSNGGGKPRRSRYGSENSAIAGSLQTARGVIRECKTALASMEFARIEVCQCGHRQPTRGGTAEDALELSDDDDVEILAVTYRPIALEAKHPPPADPEVIGGAFLTAEDISGHQKNQKLGVFAKIDVEEPQKVPIVEVPMVEVPMVEVPIVEVPKKEVPKEEVQTDNGAVVALTSAKAQMKDAKSALKQLDAKKPPLSVKVPAKGGFPGENATPGKRGRDKERAGDDGEGGDDLEEPMFGSPRHKKTREVKYAESDEDESDYEVRSVHSDSDSDKEPSPEIEDPFADIWRDYAIMQRQTKREDDDGVVVEGCEHTFEYKKDVGRACSKCGLIREDIKDMCFHYRAPKTIRQHSQAKAGRVDMWDEGGEIEEEAKLVGMPPLEAHSSLEDAMHPHQLEGFKFLSKNLVEEDSGGCMLAFAPGTGKSFLMISFIHSFMLQVPNARPMIVAPKSMLRPWTQEFKKWQVEETTVLNLYEAGDDAAKLEMLKLWQETRSVLLVGYAQCTNMCGEIGRYLIEGPGLVVLDEGHCARTEDTKILKSLSRVHTKRRVLLSGTPFNNNFQEFYNTLELVRPDFMRKASAYMEATLNTLVPSQPKAPETASPLLKRSSNAGRQAFKDAIGENLFENGKHASIPKALGQLRKLIQPFVAWHKGKILETLPGITDLTIMLELSPTQLELLKNNKSEVRDNLQKRAAAIYVHPILEPVSEDGKRSEKDPRLRGDSIDVKLGAKLKWVMDLVELCDAAKEKVLIFSEYLYSLALIENVAMHKMKWNKGSQILRIDGKMGTAEREAAINKFNNDPEAKMVCASIKACGEGISLVGASRVVILEVVWNPSVTRQAISRAFRIGQQKKVFVYRLIAADTYEEHRMHATATRKEWLSKLLFDPSISCIDPNSILWDVTDPKDCNDSFLQCGPLRNGVKSIYEREF</sequence>
<dbReference type="Gene3D" id="3.40.50.300">
    <property type="entry name" value="P-loop containing nucleotide triphosphate hydrolases"/>
    <property type="match status" value="1"/>
</dbReference>
<feature type="compositionally biased region" description="Acidic residues" evidence="7">
    <location>
        <begin position="231"/>
        <end position="240"/>
    </location>
</feature>
<protein>
    <submittedName>
        <fullName evidence="10">Uncharacterized protein</fullName>
    </submittedName>
</protein>